<dbReference type="GO" id="GO:0005886">
    <property type="term" value="C:plasma membrane"/>
    <property type="evidence" value="ECO:0007669"/>
    <property type="project" value="UniProtKB-SubCell"/>
</dbReference>
<protein>
    <submittedName>
        <fullName evidence="8">ABC transporter permease</fullName>
    </submittedName>
</protein>
<feature type="transmembrane region" description="Helical" evidence="7">
    <location>
        <begin position="174"/>
        <end position="201"/>
    </location>
</feature>
<evidence type="ECO:0000313" key="8">
    <source>
        <dbReference type="EMBL" id="QLH16627.1"/>
    </source>
</evidence>
<feature type="transmembrane region" description="Helical" evidence="7">
    <location>
        <begin position="235"/>
        <end position="255"/>
    </location>
</feature>
<feature type="transmembrane region" description="Helical" evidence="7">
    <location>
        <begin position="70"/>
        <end position="93"/>
    </location>
</feature>
<evidence type="ECO:0000256" key="6">
    <source>
        <dbReference type="ARBA" id="ARBA00023136"/>
    </source>
</evidence>
<dbReference type="Gene3D" id="1.10.3720.10">
    <property type="entry name" value="MetI-like"/>
    <property type="match status" value="1"/>
</dbReference>
<dbReference type="InterPro" id="IPR035906">
    <property type="entry name" value="MetI-like_sf"/>
</dbReference>
<feature type="transmembrane region" description="Helical" evidence="7">
    <location>
        <begin position="132"/>
        <end position="153"/>
    </location>
</feature>
<dbReference type="SUPFAM" id="SSF161098">
    <property type="entry name" value="MetI-like"/>
    <property type="match status" value="1"/>
</dbReference>
<dbReference type="GO" id="GO:0055085">
    <property type="term" value="P:transmembrane transport"/>
    <property type="evidence" value="ECO:0007669"/>
    <property type="project" value="InterPro"/>
</dbReference>
<evidence type="ECO:0000256" key="3">
    <source>
        <dbReference type="ARBA" id="ARBA00022475"/>
    </source>
</evidence>
<evidence type="ECO:0000256" key="2">
    <source>
        <dbReference type="ARBA" id="ARBA00022448"/>
    </source>
</evidence>
<comment type="subcellular location">
    <subcellularLocation>
        <location evidence="1 7">Cell membrane</location>
        <topology evidence="1 7">Multi-pass membrane protein</topology>
    </subcellularLocation>
</comment>
<dbReference type="AlphaFoldDB" id="A0A1K2EPS1"/>
<geneLocation type="plasmid" evidence="8 9">
    <name>unnamed1</name>
</geneLocation>
<dbReference type="InterPro" id="IPR050366">
    <property type="entry name" value="BP-dependent_transpt_permease"/>
</dbReference>
<dbReference type="CDD" id="cd06261">
    <property type="entry name" value="TM_PBP2"/>
    <property type="match status" value="1"/>
</dbReference>
<gene>
    <name evidence="8" type="ORF">HYQ43_20620</name>
</gene>
<proteinExistence type="inferred from homology"/>
<dbReference type="Pfam" id="PF00528">
    <property type="entry name" value="BPD_transp_1"/>
    <property type="match status" value="1"/>
</dbReference>
<dbReference type="RefSeq" id="WP_036752903.1">
    <property type="nucleotide sequence ID" value="NZ_CP058691.1"/>
</dbReference>
<sequence length="270" mass="28481">MKQAFQSPSGILLALILAIAFIGPLLPLADPLAMDVAARFGGPSAAHPLGQDEYGRDLLSRLVHALRSAILISGGAAMISAVIGVSVGVVAGYVRGFSEALSMRVMDVILCFPPLLLAMLAATLYGAGPSTLVPVLALVFVPSFTRVAHASVMTVRGQDYVDATRLMGASATRIIFRTILPNIVGPLFVQFSFVVVMSVILESGLSFLGLGVLPPQPSLGMMIGTARSTFAQEPWLLLAPCLSLIVLVLVLNAFCDHLRQLFDPRRESGA</sequence>
<keyword evidence="3" id="KW-1003">Cell membrane</keyword>
<keyword evidence="5 7" id="KW-1133">Transmembrane helix</keyword>
<name>A0A1K2EPS1_PARPN</name>
<evidence type="ECO:0000313" key="9">
    <source>
        <dbReference type="Proteomes" id="UP000509322"/>
    </source>
</evidence>
<dbReference type="PROSITE" id="PS50928">
    <property type="entry name" value="ABC_TM1"/>
    <property type="match status" value="1"/>
</dbReference>
<dbReference type="PANTHER" id="PTHR43386">
    <property type="entry name" value="OLIGOPEPTIDE TRANSPORT SYSTEM PERMEASE PROTEIN APPC"/>
    <property type="match status" value="1"/>
</dbReference>
<dbReference type="EMBL" id="CP058691">
    <property type="protein sequence ID" value="QLH16627.1"/>
    <property type="molecule type" value="Genomic_DNA"/>
</dbReference>
<accession>A0A1K2EPS1</accession>
<keyword evidence="8" id="KW-0614">Plasmid</keyword>
<keyword evidence="6 7" id="KW-0472">Membrane</keyword>
<organism evidence="8 9">
    <name type="scientific">Paracoccus pantotrophus</name>
    <name type="common">Thiosphaera pantotropha</name>
    <dbReference type="NCBI Taxonomy" id="82367"/>
    <lineage>
        <taxon>Bacteria</taxon>
        <taxon>Pseudomonadati</taxon>
        <taxon>Pseudomonadota</taxon>
        <taxon>Alphaproteobacteria</taxon>
        <taxon>Rhodobacterales</taxon>
        <taxon>Paracoccaceae</taxon>
        <taxon>Paracoccus</taxon>
    </lineage>
</organism>
<dbReference type="InterPro" id="IPR000515">
    <property type="entry name" value="MetI-like"/>
</dbReference>
<keyword evidence="2 7" id="KW-0813">Transport</keyword>
<dbReference type="PANTHER" id="PTHR43386:SF25">
    <property type="entry name" value="PEPTIDE ABC TRANSPORTER PERMEASE PROTEIN"/>
    <property type="match status" value="1"/>
</dbReference>
<comment type="similarity">
    <text evidence="7">Belongs to the binding-protein-dependent transport system permease family.</text>
</comment>
<evidence type="ECO:0000256" key="7">
    <source>
        <dbReference type="RuleBase" id="RU363032"/>
    </source>
</evidence>
<dbReference type="Proteomes" id="UP000509322">
    <property type="component" value="Plasmid unnamed1"/>
</dbReference>
<evidence type="ECO:0000256" key="5">
    <source>
        <dbReference type="ARBA" id="ARBA00022989"/>
    </source>
</evidence>
<keyword evidence="4 7" id="KW-0812">Transmembrane</keyword>
<evidence type="ECO:0000256" key="4">
    <source>
        <dbReference type="ARBA" id="ARBA00022692"/>
    </source>
</evidence>
<dbReference type="STRING" id="82367.SAMN04244567_02398"/>
<evidence type="ECO:0000256" key="1">
    <source>
        <dbReference type="ARBA" id="ARBA00004651"/>
    </source>
</evidence>
<feature type="transmembrane region" description="Helical" evidence="7">
    <location>
        <begin position="105"/>
        <end position="126"/>
    </location>
</feature>
<reference evidence="8 9" key="1">
    <citation type="submission" date="2020-07" db="EMBL/GenBank/DDBJ databases">
        <title>The complete genome of Paracoccus pantotrophus ACCC 10489.</title>
        <authorList>
            <person name="Si Y."/>
        </authorList>
    </citation>
    <scope>NUCLEOTIDE SEQUENCE [LARGE SCALE GENOMIC DNA]</scope>
    <source>
        <strain evidence="8 9">ACCC10489</strain>
        <plasmid evidence="8 9">unnamed1</plasmid>
    </source>
</reference>